<dbReference type="RefSeq" id="YP_010509489.1">
    <property type="nucleotide sequence ID" value="NC_067194.1"/>
</dbReference>
<proteinExistence type="predicted"/>
<dbReference type="InterPro" id="IPR011604">
    <property type="entry name" value="PDDEXK-like_dom_sf"/>
</dbReference>
<dbReference type="Gene3D" id="3.90.320.10">
    <property type="match status" value="1"/>
</dbReference>
<dbReference type="Proteomes" id="UP001097704">
    <property type="component" value="Segment"/>
</dbReference>
<dbReference type="EMBL" id="BK010471">
    <property type="protein sequence ID" value="DAB41598.1"/>
    <property type="molecule type" value="Genomic_DNA"/>
</dbReference>
<keyword evidence="2" id="KW-1185">Reference proteome</keyword>
<evidence type="ECO:0000313" key="1">
    <source>
        <dbReference type="EMBL" id="DAB41598.1"/>
    </source>
</evidence>
<name>A0A348JCV3_9CAUD</name>
<organism evidence="1 2">
    <name type="scientific">Carjivirus communis</name>
    <dbReference type="NCBI Taxonomy" id="2955582"/>
    <lineage>
        <taxon>Viruses</taxon>
        <taxon>Duplodnaviria</taxon>
        <taxon>Heunggongvirae</taxon>
        <taxon>Uroviricota</taxon>
        <taxon>Caudoviricetes</taxon>
        <taxon>Crassvirales</taxon>
        <taxon>Intestiviridae</taxon>
        <taxon>Crudevirinae</taxon>
        <taxon>Carjivirus</taxon>
    </lineage>
</organism>
<dbReference type="GeneID" id="75576147"/>
<dbReference type="KEGG" id="vg:75576147"/>
<protein>
    <submittedName>
        <fullName evidence="1">PD-(D/E)XK superfamily nuclease</fullName>
    </submittedName>
</protein>
<evidence type="ECO:0000313" key="2">
    <source>
        <dbReference type="Proteomes" id="UP001097704"/>
    </source>
</evidence>
<sequence>MELKDKRYNDIRLIFHEEEHKYNDSLGNDYISTTTILHGYQPKFDKNYWLRKKSKELGISEKKLEEQWLTITKEACERGTNTHNGLEDGVKGASMFQQAINYLDKREDGVMVTIADIPNFGANYKLLNLKDFIELTNNRYPLIYDAFKMYTERGYKIYSEIGMFLIDWLISGTIDILLVNEDTNCAVVGDWKTNRGGLRFSSGYYKKDKTVKPAQQTNVWVDKDERLLAPLNHLPNCNGAIYNLQLSMYAFAVEYILGLTIKGIWLCHIDSDFELNEYGMPKRFSDGLYHIKENPVETTKFFTMNYLRDDINKVLKDRELQIKASGVQSQFKLAI</sequence>
<gene>
    <name evidence="1" type="primary">KP06_gp83</name>
</gene>
<reference evidence="1 2" key="1">
    <citation type="journal article" date="2014" name="Nat. Commun.">
        <title>A highly abundant bacteriophage discovered in the unknown sequences of human faecal metagenomes.</title>
        <authorList>
            <person name="Dutilh B.E."/>
            <person name="Cassman N."/>
            <person name="McNair K."/>
            <person name="Sanchez S.E."/>
            <person name="Silva G.G."/>
            <person name="Boling L."/>
            <person name="Barr J.J."/>
            <person name="Speth D.R."/>
            <person name="Seguritan V."/>
            <person name="Aziz R.K."/>
            <person name="Felts B."/>
            <person name="Dinsdale E.A."/>
            <person name="Mokili J.L."/>
            <person name="Edwards R.A."/>
        </authorList>
    </citation>
    <scope>NUCLEOTIDE SEQUENCE [LARGE SCALE GENOMIC DNA]</scope>
</reference>
<accession>A0A348JCV3</accession>